<dbReference type="Proteomes" id="UP001357223">
    <property type="component" value="Chromosome"/>
</dbReference>
<sequence>MKNRLVQVILIADDVFVISRNNSSLRQKPPWLGGFHVFEAA</sequence>
<evidence type="ECO:0000313" key="1">
    <source>
        <dbReference type="EMBL" id="WVX79695.1"/>
    </source>
</evidence>
<accession>A0ABZ2C7Y3</accession>
<dbReference type="EMBL" id="CP137640">
    <property type="protein sequence ID" value="WVX79695.1"/>
    <property type="molecule type" value="Genomic_DNA"/>
</dbReference>
<organism evidence="1 2">
    <name type="scientific">Niallia oryzisoli</name>
    <dbReference type="NCBI Taxonomy" id="1737571"/>
    <lineage>
        <taxon>Bacteria</taxon>
        <taxon>Bacillati</taxon>
        <taxon>Bacillota</taxon>
        <taxon>Bacilli</taxon>
        <taxon>Bacillales</taxon>
        <taxon>Bacillaceae</taxon>
        <taxon>Niallia</taxon>
    </lineage>
</organism>
<name>A0ABZ2C7Y3_9BACI</name>
<reference evidence="1 2" key="1">
    <citation type="submission" date="2023-10" db="EMBL/GenBank/DDBJ databases">
        <title>Niallia locisalis sp.nov. isolated from a salt pond sample.</title>
        <authorList>
            <person name="Li X.-J."/>
            <person name="Dong L."/>
        </authorList>
    </citation>
    <scope>NUCLEOTIDE SEQUENCE [LARGE SCALE GENOMIC DNA]</scope>
    <source>
        <strain evidence="1 2">DSM 29761</strain>
    </source>
</reference>
<protein>
    <submittedName>
        <fullName evidence="1">Uncharacterized protein</fullName>
    </submittedName>
</protein>
<evidence type="ECO:0000313" key="2">
    <source>
        <dbReference type="Proteomes" id="UP001357223"/>
    </source>
</evidence>
<gene>
    <name evidence="1" type="ORF">R4Z09_20730</name>
</gene>
<keyword evidence="2" id="KW-1185">Reference proteome</keyword>
<proteinExistence type="predicted"/>
<dbReference type="RefSeq" id="WP_338448627.1">
    <property type="nucleotide sequence ID" value="NZ_CP137640.1"/>
</dbReference>